<protein>
    <submittedName>
        <fullName evidence="3">Uncharacterized protein</fullName>
    </submittedName>
</protein>
<proteinExistence type="predicted"/>
<gene>
    <name evidence="3" type="ORF">DB31_7124</name>
</gene>
<dbReference type="STRING" id="394096.DB31_7124"/>
<comment type="caution">
    <text evidence="3">The sequence shown here is derived from an EMBL/GenBank/DDBJ whole genome shotgun (WGS) entry which is preliminary data.</text>
</comment>
<feature type="compositionally biased region" description="Pro residues" evidence="1">
    <location>
        <begin position="111"/>
        <end position="124"/>
    </location>
</feature>
<dbReference type="OrthoDB" id="5526568at2"/>
<reference evidence="3 4" key="1">
    <citation type="submission" date="2014-04" db="EMBL/GenBank/DDBJ databases">
        <title>Genome assembly of Hyalangium minutum DSM 14724.</title>
        <authorList>
            <person name="Sharma G."/>
            <person name="Subramanian S."/>
        </authorList>
    </citation>
    <scope>NUCLEOTIDE SEQUENCE [LARGE SCALE GENOMIC DNA]</scope>
    <source>
        <strain evidence="3 4">DSM 14724</strain>
    </source>
</reference>
<dbReference type="SUPFAM" id="SSF48452">
    <property type="entry name" value="TPR-like"/>
    <property type="match status" value="1"/>
</dbReference>
<sequence>MSQDSHEHEEPFDLLGPLDERSGPAQRISQKRSAELIQGVLAVMEAPAAPPPKRGRFRRGVWVTGACLVLAGAAAASYWSLRTSPPEVLPVPRVAEVQPPVAPAPQAVQPAPEPAVPPPPPSAPTEPAVAPAQEPVVRQRPAAPATEPEDLLRRANERRAAGAWREADALYQRVIQSHPGTASAYVARVASAELRLKQLGDAQGALRQFQQALRMQPHGTLSEEARHGVAEAFQALGDPVREAQALKDFLQAHPESLLAEPARRRLQALSPPAP</sequence>
<accession>A0A085WNF9</accession>
<keyword evidence="2" id="KW-0472">Membrane</keyword>
<feature type="compositionally biased region" description="Basic and acidic residues" evidence="1">
    <location>
        <begin position="1"/>
        <end position="11"/>
    </location>
</feature>
<keyword evidence="4" id="KW-1185">Reference proteome</keyword>
<evidence type="ECO:0000313" key="4">
    <source>
        <dbReference type="Proteomes" id="UP000028725"/>
    </source>
</evidence>
<dbReference type="AlphaFoldDB" id="A0A085WNF9"/>
<name>A0A085WNF9_9BACT</name>
<evidence type="ECO:0000256" key="1">
    <source>
        <dbReference type="SAM" id="MobiDB-lite"/>
    </source>
</evidence>
<evidence type="ECO:0000256" key="2">
    <source>
        <dbReference type="SAM" id="Phobius"/>
    </source>
</evidence>
<dbReference type="InterPro" id="IPR011990">
    <property type="entry name" value="TPR-like_helical_dom_sf"/>
</dbReference>
<dbReference type="RefSeq" id="WP_044188044.1">
    <property type="nucleotide sequence ID" value="NZ_JMCB01000005.1"/>
</dbReference>
<dbReference type="Proteomes" id="UP000028725">
    <property type="component" value="Unassembled WGS sequence"/>
</dbReference>
<feature type="transmembrane region" description="Helical" evidence="2">
    <location>
        <begin position="61"/>
        <end position="81"/>
    </location>
</feature>
<dbReference type="InterPro" id="IPR019734">
    <property type="entry name" value="TPR_rpt"/>
</dbReference>
<dbReference type="Pfam" id="PF13174">
    <property type="entry name" value="TPR_6"/>
    <property type="match status" value="1"/>
</dbReference>
<keyword evidence="2" id="KW-0812">Transmembrane</keyword>
<dbReference type="Gene3D" id="1.25.40.10">
    <property type="entry name" value="Tetratricopeptide repeat domain"/>
    <property type="match status" value="1"/>
</dbReference>
<organism evidence="3 4">
    <name type="scientific">Hyalangium minutum</name>
    <dbReference type="NCBI Taxonomy" id="394096"/>
    <lineage>
        <taxon>Bacteria</taxon>
        <taxon>Pseudomonadati</taxon>
        <taxon>Myxococcota</taxon>
        <taxon>Myxococcia</taxon>
        <taxon>Myxococcales</taxon>
        <taxon>Cystobacterineae</taxon>
        <taxon>Archangiaceae</taxon>
        <taxon>Hyalangium</taxon>
    </lineage>
</organism>
<evidence type="ECO:0000313" key="3">
    <source>
        <dbReference type="EMBL" id="KFE69222.1"/>
    </source>
</evidence>
<feature type="region of interest" description="Disordered" evidence="1">
    <location>
        <begin position="1"/>
        <end position="31"/>
    </location>
</feature>
<dbReference type="EMBL" id="JMCB01000005">
    <property type="protein sequence ID" value="KFE69222.1"/>
    <property type="molecule type" value="Genomic_DNA"/>
</dbReference>
<keyword evidence="2" id="KW-1133">Transmembrane helix</keyword>
<feature type="region of interest" description="Disordered" evidence="1">
    <location>
        <begin position="103"/>
        <end position="149"/>
    </location>
</feature>